<reference evidence="1 2" key="1">
    <citation type="submission" date="2019-03" db="EMBL/GenBank/DDBJ databases">
        <title>Burkholderia cepacia outbreak.</title>
        <authorList>
            <person name="Farzana R."/>
            <person name="Walsh T.R."/>
        </authorList>
    </citation>
    <scope>NUCLEOTIDE SEQUENCE [LARGE SCALE GENOMIC DNA]</scope>
    <source>
        <strain evidence="2">d13</strain>
    </source>
</reference>
<dbReference type="Proteomes" id="UP000298234">
    <property type="component" value="Unassembled WGS sequence"/>
</dbReference>
<dbReference type="InterPro" id="IPR009663">
    <property type="entry name" value="PAP_PilO"/>
</dbReference>
<evidence type="ECO:0000313" key="2">
    <source>
        <dbReference type="Proteomes" id="UP000298234"/>
    </source>
</evidence>
<dbReference type="Pfam" id="PF06864">
    <property type="entry name" value="PAP_PilO"/>
    <property type="match status" value="1"/>
</dbReference>
<dbReference type="AlphaFoldDB" id="A0AAX2RKH3"/>
<organism evidence="1 2">
    <name type="scientific">Burkholderia cepacia</name>
    <name type="common">Pseudomonas cepacia</name>
    <dbReference type="NCBI Taxonomy" id="292"/>
    <lineage>
        <taxon>Bacteria</taxon>
        <taxon>Pseudomonadati</taxon>
        <taxon>Pseudomonadota</taxon>
        <taxon>Betaproteobacteria</taxon>
        <taxon>Burkholderiales</taxon>
        <taxon>Burkholderiaceae</taxon>
        <taxon>Burkholderia</taxon>
        <taxon>Burkholderia cepacia complex</taxon>
    </lineage>
</organism>
<accession>A0AAX2RKH3</accession>
<comment type="caution">
    <text evidence="1">The sequence shown here is derived from an EMBL/GenBank/DDBJ whole genome shotgun (WGS) entry which is preliminary data.</text>
</comment>
<dbReference type="EMBL" id="SNSQ01000035">
    <property type="protein sequence ID" value="TEU41665.1"/>
    <property type="molecule type" value="Genomic_DNA"/>
</dbReference>
<proteinExistence type="predicted"/>
<name>A0AAX2RKH3_BURCE</name>
<evidence type="ECO:0000313" key="1">
    <source>
        <dbReference type="EMBL" id="TEU41665.1"/>
    </source>
</evidence>
<evidence type="ECO:0008006" key="3">
    <source>
        <dbReference type="Google" id="ProtNLM"/>
    </source>
</evidence>
<protein>
    <recommendedName>
        <fullName evidence="3">Pilin accessory protein (PilO)</fullName>
    </recommendedName>
</protein>
<gene>
    <name evidence="1" type="ORF">E3D37_27005</name>
</gene>
<sequence>MSVRLVAVDGHHVVFGLDWVPLTGESSEKKEVQALVSDLDAAFEVRYSNDQAIMIGFLADSEVPESLPKAAKTKMLSASVLLATFPQVTPNAIWIEIEGQTARMAVLKDGLPMSSGDFCGDIGDAEDRIRQIEADSGGVTFTFFGNYESVYSSTIPITLEELVSEGSIAAATLKTASKGVNVKQIALLAVLVGVGIYLALPSFKERPQKTAAKQEDPNVTYQRTIAGKLASAGTPITAAAPALLGSWRIDPLQGGWFLSKISCQVSACAYTWTIQGGNFQTLVAALGPHDYDLSLDGKTASYSVPNAPVKEAYLDRSTFPTFSQFKLRVGSLAQDLALAGVTLTFDQPAVFGAEPQWNAAALRDVVRAGSVTGAGPAALLKETIARLPSSMSIDEIDVSTGGADPKFTFQGKYYVKD</sequence>